<evidence type="ECO:0000313" key="2">
    <source>
        <dbReference type="Proteomes" id="UP000676855"/>
    </source>
</evidence>
<protein>
    <submittedName>
        <fullName evidence="1">Uncharacterized protein</fullName>
    </submittedName>
</protein>
<organism evidence="1 2">
    <name type="scientific">ssRNA phage Esthiorhiza.4_10</name>
    <dbReference type="NCBI Taxonomy" id="2786090"/>
    <lineage>
        <taxon>Viruses</taxon>
        <taxon>Riboviria</taxon>
        <taxon>Orthornavirae</taxon>
        <taxon>Lenarviricota</taxon>
        <taxon>Leviviricetes</taxon>
        <taxon>Norzivirales</taxon>
        <taxon>Fiersviridae</taxon>
        <taxon>Phobpsivirus</taxon>
        <taxon>Phobpsivirus agradaptatum</taxon>
    </lineage>
</organism>
<dbReference type="GeneID" id="80398808"/>
<dbReference type="EMBL" id="BK013961">
    <property type="protein sequence ID" value="DAD51950.1"/>
    <property type="molecule type" value="Genomic_RNA"/>
</dbReference>
<dbReference type="KEGG" id="vg:80398808"/>
<dbReference type="RefSeq" id="YP_010769713.1">
    <property type="nucleotide sequence ID" value="NC_074054.1"/>
</dbReference>
<sequence>MAAVLRLVVELAAQLALKLIEKRFPKAAGLLSVRIERFKST</sequence>
<proteinExistence type="predicted"/>
<gene>
    <name evidence="1" type="primary">Esthiorhiza.4_10_3</name>
</gene>
<name>A0A8S5L286_9VIRU</name>
<evidence type="ECO:0000313" key="1">
    <source>
        <dbReference type="EMBL" id="DAD51950.1"/>
    </source>
</evidence>
<reference evidence="1" key="1">
    <citation type="submission" date="2020-09" db="EMBL/GenBank/DDBJ databases">
        <title>Leviviricetes taxonomy.</title>
        <authorList>
            <person name="Stockdale S.R."/>
            <person name="Callanan J."/>
            <person name="Adriaenssens E.M."/>
            <person name="Kuhn J.H."/>
            <person name="Rumnieks J."/>
            <person name="Shkoporov A."/>
            <person name="Draper L.A."/>
            <person name="Ross P."/>
            <person name="Hill C."/>
        </authorList>
    </citation>
    <scope>NUCLEOTIDE SEQUENCE</scope>
</reference>
<accession>A0A8S5L286</accession>
<keyword evidence="2" id="KW-1185">Reference proteome</keyword>
<dbReference type="Proteomes" id="UP000676855">
    <property type="component" value="Segment"/>
</dbReference>